<evidence type="ECO:0000259" key="2">
    <source>
        <dbReference type="PROSITE" id="PS51297"/>
    </source>
</evidence>
<organism evidence="3 4">
    <name type="scientific">Dioscorea cayennensis subsp. rotundata</name>
    <name type="common">White Guinea yam</name>
    <name type="synonym">Dioscorea rotundata</name>
    <dbReference type="NCBI Taxonomy" id="55577"/>
    <lineage>
        <taxon>Eukaryota</taxon>
        <taxon>Viridiplantae</taxon>
        <taxon>Streptophyta</taxon>
        <taxon>Embryophyta</taxon>
        <taxon>Tracheophyta</taxon>
        <taxon>Spermatophyta</taxon>
        <taxon>Magnoliopsida</taxon>
        <taxon>Liliopsida</taxon>
        <taxon>Dioscoreales</taxon>
        <taxon>Dioscoreaceae</taxon>
        <taxon>Dioscorea</taxon>
    </lineage>
</organism>
<dbReference type="AlphaFoldDB" id="A0AB40CEG5"/>
<evidence type="ECO:0000313" key="4">
    <source>
        <dbReference type="RefSeq" id="XP_039137176.1"/>
    </source>
</evidence>
<dbReference type="GO" id="GO:0005634">
    <property type="term" value="C:nucleus"/>
    <property type="evidence" value="ECO:0007669"/>
    <property type="project" value="InterPro"/>
</dbReference>
<dbReference type="PROSITE" id="PS51297">
    <property type="entry name" value="K_BOX"/>
    <property type="match status" value="1"/>
</dbReference>
<gene>
    <name evidence="4" type="primary">LOC120274713</name>
</gene>
<keyword evidence="3" id="KW-1185">Reference proteome</keyword>
<proteinExistence type="predicted"/>
<name>A0AB40CEG5_DIOCR</name>
<dbReference type="GO" id="GO:0003700">
    <property type="term" value="F:DNA-binding transcription factor activity"/>
    <property type="evidence" value="ECO:0007669"/>
    <property type="project" value="InterPro"/>
</dbReference>
<sequence length="163" mass="18871">MAMDRYCMFTILDKYRKHHNATSDVTVPDKDNQDNYEEYLKLKAVVECLQKSQRNLLGADLGSMNVKELGQLENQIEMSLQQIRSKKTQLMLDNLCDLKRKEQILQDANKTLERKLIEVNARNTFHSQAFLHPSLQIGYNPVYLQQSNTQITSQISGFMPMDG</sequence>
<dbReference type="Pfam" id="PF01486">
    <property type="entry name" value="K-box"/>
    <property type="match status" value="1"/>
</dbReference>
<dbReference type="GeneID" id="120274713"/>
<evidence type="ECO:0000256" key="1">
    <source>
        <dbReference type="SAM" id="Coils"/>
    </source>
</evidence>
<reference evidence="4" key="1">
    <citation type="submission" date="2025-08" db="UniProtKB">
        <authorList>
            <consortium name="RefSeq"/>
        </authorList>
    </citation>
    <scope>IDENTIFICATION</scope>
</reference>
<dbReference type="Proteomes" id="UP001515500">
    <property type="component" value="Chromosome 13"/>
</dbReference>
<dbReference type="InterPro" id="IPR002487">
    <property type="entry name" value="TF_Kbox"/>
</dbReference>
<accession>A0AB40CEG5</accession>
<protein>
    <submittedName>
        <fullName evidence="4">Agamous-like MADS-box protein MADS2</fullName>
    </submittedName>
</protein>
<evidence type="ECO:0000313" key="3">
    <source>
        <dbReference type="Proteomes" id="UP001515500"/>
    </source>
</evidence>
<feature type="domain" description="K-box" evidence="2">
    <location>
        <begin position="32"/>
        <end position="122"/>
    </location>
</feature>
<dbReference type="RefSeq" id="XP_039137176.1">
    <property type="nucleotide sequence ID" value="XM_039281242.1"/>
</dbReference>
<keyword evidence="1" id="KW-0175">Coiled coil</keyword>
<feature type="coiled-coil region" evidence="1">
    <location>
        <begin position="69"/>
        <end position="122"/>
    </location>
</feature>